<dbReference type="EMBL" id="FNEE01000005">
    <property type="protein sequence ID" value="SDJ29268.1"/>
    <property type="molecule type" value="Genomic_DNA"/>
</dbReference>
<dbReference type="AlphaFoldDB" id="A0A1G8SJ40"/>
<feature type="chain" id="PRO_5011718671" description="DUF4399 domain-containing protein" evidence="1">
    <location>
        <begin position="23"/>
        <end position="148"/>
    </location>
</feature>
<keyword evidence="3" id="KW-1185">Reference proteome</keyword>
<evidence type="ECO:0000256" key="1">
    <source>
        <dbReference type="SAM" id="SignalP"/>
    </source>
</evidence>
<gene>
    <name evidence="2" type="ORF">SAMN05428953_105232</name>
</gene>
<name>A0A1G8SJ40_9HYPH</name>
<sequence length="148" mass="15408">MLRIIATTALAFSLLSLGSAQAEDRPTLQIVWPAAGSVIELGNDPEKAIGVVVSSNFTLLPAGECDGVSQCGHLHMKIDPAGDTCNIPGKPYNSMNSDFGGDLVKARFGHCPDAAGKHVIGVLLADDHHKPILVDGKPVTALVTVTTK</sequence>
<evidence type="ECO:0000313" key="3">
    <source>
        <dbReference type="Proteomes" id="UP000198894"/>
    </source>
</evidence>
<dbReference type="RefSeq" id="WP_091593549.1">
    <property type="nucleotide sequence ID" value="NZ_FNEE01000005.1"/>
</dbReference>
<dbReference type="Proteomes" id="UP000198894">
    <property type="component" value="Unassembled WGS sequence"/>
</dbReference>
<feature type="signal peptide" evidence="1">
    <location>
        <begin position="1"/>
        <end position="22"/>
    </location>
</feature>
<organism evidence="2 3">
    <name type="scientific">Mesorhizobium muleiense</name>
    <dbReference type="NCBI Taxonomy" id="1004279"/>
    <lineage>
        <taxon>Bacteria</taxon>
        <taxon>Pseudomonadati</taxon>
        <taxon>Pseudomonadota</taxon>
        <taxon>Alphaproteobacteria</taxon>
        <taxon>Hyphomicrobiales</taxon>
        <taxon>Phyllobacteriaceae</taxon>
        <taxon>Mesorhizobium</taxon>
    </lineage>
</organism>
<evidence type="ECO:0000313" key="2">
    <source>
        <dbReference type="EMBL" id="SDJ29268.1"/>
    </source>
</evidence>
<reference evidence="3" key="1">
    <citation type="submission" date="2016-10" db="EMBL/GenBank/DDBJ databases">
        <authorList>
            <person name="Varghese N."/>
            <person name="Submissions S."/>
        </authorList>
    </citation>
    <scope>NUCLEOTIDE SEQUENCE [LARGE SCALE GENOMIC DNA]</scope>
    <source>
        <strain evidence="3">CGMCC 1.11022</strain>
    </source>
</reference>
<evidence type="ECO:0008006" key="4">
    <source>
        <dbReference type="Google" id="ProtNLM"/>
    </source>
</evidence>
<keyword evidence="1" id="KW-0732">Signal</keyword>
<proteinExistence type="predicted"/>
<protein>
    <recommendedName>
        <fullName evidence="4">DUF4399 domain-containing protein</fullName>
    </recommendedName>
</protein>
<accession>A0A1G8SJ40</accession>